<dbReference type="EMBL" id="JABFAF010000001">
    <property type="protein sequence ID" value="MBA0847640.1"/>
    <property type="molecule type" value="Genomic_DNA"/>
</dbReference>
<name>A0A7J9KMJ5_GOSSC</name>
<accession>A0A7J9KMJ5</accession>
<feature type="region of interest" description="Disordered" evidence="1">
    <location>
        <begin position="1"/>
        <end position="33"/>
    </location>
</feature>
<organism evidence="2 3">
    <name type="scientific">Gossypium schwendimanii</name>
    <name type="common">Cotton</name>
    <dbReference type="NCBI Taxonomy" id="34291"/>
    <lineage>
        <taxon>Eukaryota</taxon>
        <taxon>Viridiplantae</taxon>
        <taxon>Streptophyta</taxon>
        <taxon>Embryophyta</taxon>
        <taxon>Tracheophyta</taxon>
        <taxon>Spermatophyta</taxon>
        <taxon>Magnoliopsida</taxon>
        <taxon>eudicotyledons</taxon>
        <taxon>Gunneridae</taxon>
        <taxon>Pentapetalae</taxon>
        <taxon>rosids</taxon>
        <taxon>malvids</taxon>
        <taxon>Malvales</taxon>
        <taxon>Malvaceae</taxon>
        <taxon>Malvoideae</taxon>
        <taxon>Gossypium</taxon>
    </lineage>
</organism>
<feature type="non-terminal residue" evidence="2">
    <location>
        <position position="33"/>
    </location>
</feature>
<reference evidence="2 3" key="1">
    <citation type="journal article" date="2019" name="Genome Biol. Evol.">
        <title>Insights into the evolution of the New World diploid cottons (Gossypium, subgenus Houzingenia) based on genome sequencing.</title>
        <authorList>
            <person name="Grover C.E."/>
            <person name="Arick M.A. 2nd"/>
            <person name="Thrash A."/>
            <person name="Conover J.L."/>
            <person name="Sanders W.S."/>
            <person name="Peterson D.G."/>
            <person name="Frelichowski J.E."/>
            <person name="Scheffler J.A."/>
            <person name="Scheffler B.E."/>
            <person name="Wendel J.F."/>
        </authorList>
    </citation>
    <scope>NUCLEOTIDE SEQUENCE [LARGE SCALE GENOMIC DNA]</scope>
    <source>
        <strain evidence="2">1</strain>
        <tissue evidence="2">Leaf</tissue>
    </source>
</reference>
<dbReference type="AlphaFoldDB" id="A0A7J9KMJ5"/>
<comment type="caution">
    <text evidence="2">The sequence shown here is derived from an EMBL/GenBank/DDBJ whole genome shotgun (WGS) entry which is preliminary data.</text>
</comment>
<evidence type="ECO:0000313" key="3">
    <source>
        <dbReference type="Proteomes" id="UP000593576"/>
    </source>
</evidence>
<sequence length="33" mass="3795">MSSQVMTIINSDINNSKNGESDDKRERNEVVQR</sequence>
<dbReference type="Proteomes" id="UP000593576">
    <property type="component" value="Unassembled WGS sequence"/>
</dbReference>
<feature type="compositionally biased region" description="Basic and acidic residues" evidence="1">
    <location>
        <begin position="19"/>
        <end position="33"/>
    </location>
</feature>
<proteinExistence type="predicted"/>
<evidence type="ECO:0000313" key="2">
    <source>
        <dbReference type="EMBL" id="MBA0847640.1"/>
    </source>
</evidence>
<feature type="compositionally biased region" description="Polar residues" evidence="1">
    <location>
        <begin position="1"/>
        <end position="18"/>
    </location>
</feature>
<keyword evidence="3" id="KW-1185">Reference proteome</keyword>
<evidence type="ECO:0000256" key="1">
    <source>
        <dbReference type="SAM" id="MobiDB-lite"/>
    </source>
</evidence>
<protein>
    <submittedName>
        <fullName evidence="2">Uncharacterized protein</fullName>
    </submittedName>
</protein>
<gene>
    <name evidence="2" type="ORF">Goshw_020860</name>
</gene>